<accession>A0A1I8BER6</accession>
<organism evidence="2 3">
    <name type="scientific">Meloidogyne hapla</name>
    <name type="common">Root-knot nematode worm</name>
    <dbReference type="NCBI Taxonomy" id="6305"/>
    <lineage>
        <taxon>Eukaryota</taxon>
        <taxon>Metazoa</taxon>
        <taxon>Ecdysozoa</taxon>
        <taxon>Nematoda</taxon>
        <taxon>Chromadorea</taxon>
        <taxon>Rhabditida</taxon>
        <taxon>Tylenchina</taxon>
        <taxon>Tylenchomorpha</taxon>
        <taxon>Tylenchoidea</taxon>
        <taxon>Meloidogynidae</taxon>
        <taxon>Meloidogyninae</taxon>
        <taxon>Meloidogyne</taxon>
    </lineage>
</organism>
<dbReference type="WBParaSite" id="MhA1_Contig2048.frz3.gene10">
    <property type="protein sequence ID" value="MhA1_Contig2048.frz3.gene10"/>
    <property type="gene ID" value="MhA1_Contig2048.frz3.gene10"/>
</dbReference>
<evidence type="ECO:0000313" key="3">
    <source>
        <dbReference type="WBParaSite" id="MhA1_Contig2048.frz3.gene10"/>
    </source>
</evidence>
<evidence type="ECO:0000313" key="2">
    <source>
        <dbReference type="Proteomes" id="UP000095281"/>
    </source>
</evidence>
<keyword evidence="1" id="KW-0732">Signal</keyword>
<proteinExistence type="predicted"/>
<feature type="chain" id="PRO_5009315739" evidence="1">
    <location>
        <begin position="21"/>
        <end position="169"/>
    </location>
</feature>
<protein>
    <submittedName>
        <fullName evidence="3">Secreted protein</fullName>
    </submittedName>
</protein>
<dbReference type="Proteomes" id="UP000095281">
    <property type="component" value="Unplaced"/>
</dbReference>
<dbReference type="AlphaFoldDB" id="A0A1I8BER6"/>
<dbReference type="Gene3D" id="2.40.160.110">
    <property type="match status" value="1"/>
</dbReference>
<evidence type="ECO:0000256" key="1">
    <source>
        <dbReference type="SAM" id="SignalP"/>
    </source>
</evidence>
<keyword evidence="2" id="KW-1185">Reference proteome</keyword>
<sequence>MKLLILFIAIFFVGIHSTFGIHLSVLDKVDKKTFCLIFEANITGTLNYKDEHNSTVSRQFTVPENAGETTLDDDASTCGDKLESLTFNFVPLMTVPETEANYPWRISLKFNKSEDDQRYMLKEYLLTVFFYSNMNSTEQNVTIPHFYGQPKTSRVEWTASINSSRGPTG</sequence>
<name>A0A1I8BER6_MELHA</name>
<reference evidence="3" key="1">
    <citation type="submission" date="2016-11" db="UniProtKB">
        <authorList>
            <consortium name="WormBaseParasite"/>
        </authorList>
    </citation>
    <scope>IDENTIFICATION</scope>
</reference>
<feature type="signal peptide" evidence="1">
    <location>
        <begin position="1"/>
        <end position="20"/>
    </location>
</feature>